<organism evidence="2 3">
    <name type="scientific">Cyanobium gracile UHCC 0139</name>
    <dbReference type="NCBI Taxonomy" id="3110308"/>
    <lineage>
        <taxon>Bacteria</taxon>
        <taxon>Bacillati</taxon>
        <taxon>Cyanobacteriota</taxon>
        <taxon>Cyanophyceae</taxon>
        <taxon>Synechococcales</taxon>
        <taxon>Prochlorococcaceae</taxon>
        <taxon>Cyanobium</taxon>
    </lineage>
</organism>
<evidence type="ECO:0000256" key="1">
    <source>
        <dbReference type="SAM" id="MobiDB-lite"/>
    </source>
</evidence>
<dbReference type="RefSeq" id="WP_323305135.1">
    <property type="nucleotide sequence ID" value="NZ_JAYGHX010000003.1"/>
</dbReference>
<evidence type="ECO:0000313" key="3">
    <source>
        <dbReference type="Proteomes" id="UP001304461"/>
    </source>
</evidence>
<name>A0ABU5RTJ4_9CYAN</name>
<protein>
    <recommendedName>
        <fullName evidence="4">CP12 domain-containing protein</fullName>
    </recommendedName>
</protein>
<keyword evidence="3" id="KW-1185">Reference proteome</keyword>
<evidence type="ECO:0000313" key="2">
    <source>
        <dbReference type="EMBL" id="MEA5391096.1"/>
    </source>
</evidence>
<accession>A0ABU5RTJ4</accession>
<dbReference type="Proteomes" id="UP001304461">
    <property type="component" value="Unassembled WGS sequence"/>
</dbReference>
<feature type="region of interest" description="Disordered" evidence="1">
    <location>
        <begin position="1"/>
        <end position="77"/>
    </location>
</feature>
<sequence>MAAADHPGTPSPPSAESGDAAGTAADHPHNFEVQKEIHRRIRNDPDYDDWEYGTEPLPHEAWVERQAAASGERPAGA</sequence>
<reference evidence="2 3" key="1">
    <citation type="submission" date="2023-12" db="EMBL/GenBank/DDBJ databases">
        <title>Baltic Sea Cyanobacteria.</title>
        <authorList>
            <person name="Delbaje E."/>
            <person name="Fewer D.P."/>
            <person name="Shishido T.K."/>
        </authorList>
    </citation>
    <scope>NUCLEOTIDE SEQUENCE [LARGE SCALE GENOMIC DNA]</scope>
    <source>
        <strain evidence="2 3">UHCC 0139</strain>
    </source>
</reference>
<feature type="compositionally biased region" description="Basic and acidic residues" evidence="1">
    <location>
        <begin position="26"/>
        <end position="36"/>
    </location>
</feature>
<comment type="caution">
    <text evidence="2">The sequence shown here is derived from an EMBL/GenBank/DDBJ whole genome shotgun (WGS) entry which is preliminary data.</text>
</comment>
<evidence type="ECO:0008006" key="4">
    <source>
        <dbReference type="Google" id="ProtNLM"/>
    </source>
</evidence>
<gene>
    <name evidence="2" type="ORF">VB738_07450</name>
</gene>
<dbReference type="EMBL" id="JAYGHX010000003">
    <property type="protein sequence ID" value="MEA5391096.1"/>
    <property type="molecule type" value="Genomic_DNA"/>
</dbReference>
<proteinExistence type="predicted"/>